<evidence type="ECO:0000256" key="4">
    <source>
        <dbReference type="ARBA" id="ARBA00023163"/>
    </source>
</evidence>
<accession>A0ABT1Z165</accession>
<evidence type="ECO:0000256" key="2">
    <source>
        <dbReference type="ARBA" id="ARBA00023015"/>
    </source>
</evidence>
<dbReference type="Pfam" id="PF00126">
    <property type="entry name" value="HTH_1"/>
    <property type="match status" value="1"/>
</dbReference>
<dbReference type="Gene3D" id="3.40.190.290">
    <property type="match status" value="1"/>
</dbReference>
<keyword evidence="3" id="KW-0238">DNA-binding</keyword>
<dbReference type="Gene3D" id="1.10.10.10">
    <property type="entry name" value="Winged helix-like DNA-binding domain superfamily/Winged helix DNA-binding domain"/>
    <property type="match status" value="1"/>
</dbReference>
<dbReference type="InterPro" id="IPR005119">
    <property type="entry name" value="LysR_subst-bd"/>
</dbReference>
<evidence type="ECO:0000256" key="1">
    <source>
        <dbReference type="ARBA" id="ARBA00009437"/>
    </source>
</evidence>
<keyword evidence="2" id="KW-0805">Transcription regulation</keyword>
<dbReference type="SUPFAM" id="SSF46785">
    <property type="entry name" value="Winged helix' DNA-binding domain"/>
    <property type="match status" value="1"/>
</dbReference>
<dbReference type="InterPro" id="IPR036388">
    <property type="entry name" value="WH-like_DNA-bd_sf"/>
</dbReference>
<dbReference type="InterPro" id="IPR036390">
    <property type="entry name" value="WH_DNA-bd_sf"/>
</dbReference>
<organism evidence="6 7">
    <name type="scientific">Pseudosulfitobacter koreensis</name>
    <dbReference type="NCBI Taxonomy" id="2968472"/>
    <lineage>
        <taxon>Bacteria</taxon>
        <taxon>Pseudomonadati</taxon>
        <taxon>Pseudomonadota</taxon>
        <taxon>Alphaproteobacteria</taxon>
        <taxon>Rhodobacterales</taxon>
        <taxon>Roseobacteraceae</taxon>
        <taxon>Pseudosulfitobacter</taxon>
    </lineage>
</organism>
<gene>
    <name evidence="6" type="ORF">NTA49_10130</name>
</gene>
<dbReference type="PROSITE" id="PS50931">
    <property type="entry name" value="HTH_LYSR"/>
    <property type="match status" value="1"/>
</dbReference>
<protein>
    <submittedName>
        <fullName evidence="6">LysR family transcriptional regulator</fullName>
    </submittedName>
</protein>
<evidence type="ECO:0000313" key="6">
    <source>
        <dbReference type="EMBL" id="MCR8826895.1"/>
    </source>
</evidence>
<dbReference type="InterPro" id="IPR058163">
    <property type="entry name" value="LysR-type_TF_proteobact-type"/>
</dbReference>
<dbReference type="PANTHER" id="PTHR30537:SF3">
    <property type="entry name" value="TRANSCRIPTIONAL REGULATORY PROTEIN"/>
    <property type="match status" value="1"/>
</dbReference>
<dbReference type="InterPro" id="IPR000847">
    <property type="entry name" value="LysR_HTH_N"/>
</dbReference>
<feature type="domain" description="HTH lysR-type" evidence="5">
    <location>
        <begin position="5"/>
        <end position="62"/>
    </location>
</feature>
<evidence type="ECO:0000256" key="3">
    <source>
        <dbReference type="ARBA" id="ARBA00023125"/>
    </source>
</evidence>
<keyword evidence="4" id="KW-0804">Transcription</keyword>
<dbReference type="CDD" id="cd05466">
    <property type="entry name" value="PBP2_LTTR_substrate"/>
    <property type="match status" value="1"/>
</dbReference>
<comment type="similarity">
    <text evidence="1">Belongs to the LysR transcriptional regulatory family.</text>
</comment>
<dbReference type="PRINTS" id="PR00039">
    <property type="entry name" value="HTHLYSR"/>
</dbReference>
<dbReference type="EMBL" id="JANKJG010000006">
    <property type="protein sequence ID" value="MCR8826895.1"/>
    <property type="molecule type" value="Genomic_DNA"/>
</dbReference>
<evidence type="ECO:0000313" key="7">
    <source>
        <dbReference type="Proteomes" id="UP001165396"/>
    </source>
</evidence>
<dbReference type="PANTHER" id="PTHR30537">
    <property type="entry name" value="HTH-TYPE TRANSCRIPTIONAL REGULATOR"/>
    <property type="match status" value="1"/>
</dbReference>
<sequence>MDKRIDWTQARGFLATAEQGSLSAGARALGLTQPTLGRQVAALEAALGVVLFERVGRSLVLTPAGQDMLTHVRKMGAAADALAMAAAGRADSIEGRVSITASDAMSAYWLPAVLVELRKAAPGIIIDVIASNTVRDLQRREADIAIRHVAPKEPELIARKLPDMPAYLYASRDYLYKTGTPHTLADFQQLDFIAFDADPAGIALLNQHGLPVTAAMIRATSANGVAVWEMVRQGLGVSVMVETIALHTPEVVRIMPQIAPVMVPTWLTVHREVHTNRRIRLVYDLLAEALERA</sequence>
<comment type="caution">
    <text evidence="6">The sequence shown here is derived from an EMBL/GenBank/DDBJ whole genome shotgun (WGS) entry which is preliminary data.</text>
</comment>
<dbReference type="Proteomes" id="UP001165396">
    <property type="component" value="Unassembled WGS sequence"/>
</dbReference>
<evidence type="ECO:0000259" key="5">
    <source>
        <dbReference type="PROSITE" id="PS50931"/>
    </source>
</evidence>
<reference evidence="6" key="1">
    <citation type="submission" date="2022-07" db="EMBL/GenBank/DDBJ databases">
        <title>Pseudosulfitobacter sp. strain AP-MA-4, whole genome sequence.</title>
        <authorList>
            <person name="Jiang Y."/>
        </authorList>
    </citation>
    <scope>NUCLEOTIDE SEQUENCE</scope>
    <source>
        <strain evidence="6">AP-MA-4</strain>
    </source>
</reference>
<dbReference type="RefSeq" id="WP_258294629.1">
    <property type="nucleotide sequence ID" value="NZ_JANKJG010000006.1"/>
</dbReference>
<keyword evidence="7" id="KW-1185">Reference proteome</keyword>
<proteinExistence type="inferred from homology"/>
<name>A0ABT1Z165_9RHOB</name>
<dbReference type="SUPFAM" id="SSF53850">
    <property type="entry name" value="Periplasmic binding protein-like II"/>
    <property type="match status" value="1"/>
</dbReference>
<dbReference type="Pfam" id="PF03466">
    <property type="entry name" value="LysR_substrate"/>
    <property type="match status" value="1"/>
</dbReference>